<evidence type="ECO:0000256" key="2">
    <source>
        <dbReference type="SAM" id="MobiDB-lite"/>
    </source>
</evidence>
<accession>A0A9P6LI49</accession>
<sequence length="367" mass="42101">MSSDDISGPGERTLETEKEKADGDASYYAKHPDIRDIPGLRFPGGRGQQVASRGQAAFAIFFEGPTPPSLENRFRVADRVKSLFDAAHQVASRDERQTNLLTIVWLTLRHMSRDTHTAAWVKDVGEESLVHIMEAFVDARAFYLKRTHRKDRTKGFDSCLRSLDQWILLSQSRTWKASTSAPEAVAQKSNNTESRKRRRRNADSYRPPPSRLETPTSEFSSAKRHRLDADESSSQTQQDLQRNRAERSDQSQSQSRVDSTEHGRERGPSDLARLQTENRMLVARLATESAKVDGLEQEKKGLREKIEAMEKRKLELREQVKSLKPLEDLWNTTRRIRNKELRDMGVNIAWGVDDLEAFLNDLQQDWK</sequence>
<evidence type="ECO:0000313" key="4">
    <source>
        <dbReference type="Proteomes" id="UP000781932"/>
    </source>
</evidence>
<dbReference type="GeneID" id="62164872"/>
<feature type="compositionally biased region" description="Basic and acidic residues" evidence="2">
    <location>
        <begin position="258"/>
        <end position="268"/>
    </location>
</feature>
<organism evidence="3 4">
    <name type="scientific">Colletotrichum karsti</name>
    <dbReference type="NCBI Taxonomy" id="1095194"/>
    <lineage>
        <taxon>Eukaryota</taxon>
        <taxon>Fungi</taxon>
        <taxon>Dikarya</taxon>
        <taxon>Ascomycota</taxon>
        <taxon>Pezizomycotina</taxon>
        <taxon>Sordariomycetes</taxon>
        <taxon>Hypocreomycetidae</taxon>
        <taxon>Glomerellales</taxon>
        <taxon>Glomerellaceae</taxon>
        <taxon>Colletotrichum</taxon>
        <taxon>Colletotrichum boninense species complex</taxon>
    </lineage>
</organism>
<evidence type="ECO:0000256" key="1">
    <source>
        <dbReference type="SAM" id="Coils"/>
    </source>
</evidence>
<dbReference type="Proteomes" id="UP000781932">
    <property type="component" value="Unassembled WGS sequence"/>
</dbReference>
<feature type="compositionally biased region" description="Basic and acidic residues" evidence="2">
    <location>
        <begin position="12"/>
        <end position="23"/>
    </location>
</feature>
<feature type="region of interest" description="Disordered" evidence="2">
    <location>
        <begin position="1"/>
        <end position="28"/>
    </location>
</feature>
<keyword evidence="4" id="KW-1185">Reference proteome</keyword>
<dbReference type="OrthoDB" id="4805449at2759"/>
<reference evidence="3" key="1">
    <citation type="submission" date="2020-03" db="EMBL/GenBank/DDBJ databases">
        <authorList>
            <person name="He L."/>
        </authorList>
    </citation>
    <scope>NUCLEOTIDE SEQUENCE</scope>
    <source>
        <strain evidence="3">CkLH20</strain>
    </source>
</reference>
<protein>
    <submittedName>
        <fullName evidence="3">Uncharacterized protein</fullName>
    </submittedName>
</protein>
<feature type="compositionally biased region" description="Polar residues" evidence="2">
    <location>
        <begin position="178"/>
        <end position="192"/>
    </location>
</feature>
<dbReference type="AlphaFoldDB" id="A0A9P6LI49"/>
<dbReference type="EMBL" id="JAATWM020000032">
    <property type="protein sequence ID" value="KAF9873270.1"/>
    <property type="molecule type" value="Genomic_DNA"/>
</dbReference>
<dbReference type="RefSeq" id="XP_038742731.1">
    <property type="nucleotide sequence ID" value="XM_038891798.1"/>
</dbReference>
<reference evidence="3" key="2">
    <citation type="submission" date="2020-11" db="EMBL/GenBank/DDBJ databases">
        <title>Whole genome sequencing of Colletotrichum sp.</title>
        <authorList>
            <person name="Li H."/>
        </authorList>
    </citation>
    <scope>NUCLEOTIDE SEQUENCE</scope>
    <source>
        <strain evidence="3">CkLH20</strain>
    </source>
</reference>
<proteinExistence type="predicted"/>
<feature type="coiled-coil region" evidence="1">
    <location>
        <begin position="285"/>
        <end position="319"/>
    </location>
</feature>
<comment type="caution">
    <text evidence="3">The sequence shown here is derived from an EMBL/GenBank/DDBJ whole genome shotgun (WGS) entry which is preliminary data.</text>
</comment>
<gene>
    <name evidence="3" type="ORF">CkaCkLH20_09083</name>
</gene>
<name>A0A9P6LI49_9PEZI</name>
<keyword evidence="1" id="KW-0175">Coiled coil</keyword>
<evidence type="ECO:0000313" key="3">
    <source>
        <dbReference type="EMBL" id="KAF9873270.1"/>
    </source>
</evidence>
<feature type="region of interest" description="Disordered" evidence="2">
    <location>
        <begin position="178"/>
        <end position="276"/>
    </location>
</feature>